<dbReference type="GO" id="GO:0005886">
    <property type="term" value="C:plasma membrane"/>
    <property type="evidence" value="ECO:0007669"/>
    <property type="project" value="UniProtKB-SubCell"/>
</dbReference>
<dbReference type="Pfam" id="PF00999">
    <property type="entry name" value="Na_H_Exchanger"/>
    <property type="match status" value="1"/>
</dbReference>
<dbReference type="Pfam" id="PF02254">
    <property type="entry name" value="TrkA_N"/>
    <property type="match status" value="1"/>
</dbReference>
<evidence type="ECO:0000256" key="3">
    <source>
        <dbReference type="ARBA" id="ARBA00022449"/>
    </source>
</evidence>
<dbReference type="PANTHER" id="PTHR32507:SF0">
    <property type="entry name" value="NA(+)_H(+) ANTIPORTER 2-RELATED"/>
    <property type="match status" value="1"/>
</dbReference>
<feature type="domain" description="RCK N-terminal" evidence="11">
    <location>
        <begin position="408"/>
        <end position="508"/>
    </location>
</feature>
<feature type="transmembrane region" description="Helical" evidence="9">
    <location>
        <begin position="67"/>
        <end position="87"/>
    </location>
</feature>
<dbReference type="InterPro" id="IPR038770">
    <property type="entry name" value="Na+/solute_symporter_sf"/>
</dbReference>
<comment type="caution">
    <text evidence="12">The sequence shown here is derived from an EMBL/GenBank/DDBJ whole genome shotgun (WGS) entry which is preliminary data.</text>
</comment>
<dbReference type="GO" id="GO:1902600">
    <property type="term" value="P:proton transmembrane transport"/>
    <property type="evidence" value="ECO:0007669"/>
    <property type="project" value="InterPro"/>
</dbReference>
<reference evidence="12" key="1">
    <citation type="journal article" date="2014" name="Int. J. Syst. Evol. Microbiol.">
        <title>Complete genome sequence of Corynebacterium casei LMG S-19264T (=DSM 44701T), isolated from a smear-ripened cheese.</title>
        <authorList>
            <consortium name="US DOE Joint Genome Institute (JGI-PGF)"/>
            <person name="Walter F."/>
            <person name="Albersmeier A."/>
            <person name="Kalinowski J."/>
            <person name="Ruckert C."/>
        </authorList>
    </citation>
    <scope>NUCLEOTIDE SEQUENCE</scope>
    <source>
        <strain evidence="12">CGMCC 1.10859</strain>
    </source>
</reference>
<feature type="transmembrane region" description="Helical" evidence="9">
    <location>
        <begin position="340"/>
        <end position="360"/>
    </location>
</feature>
<organism evidence="12 15">
    <name type="scientific">Allgaiera indica</name>
    <dbReference type="NCBI Taxonomy" id="765699"/>
    <lineage>
        <taxon>Bacteria</taxon>
        <taxon>Pseudomonadati</taxon>
        <taxon>Pseudomonadota</taxon>
        <taxon>Alphaproteobacteria</taxon>
        <taxon>Rhodobacterales</taxon>
        <taxon>Paracoccaceae</taxon>
        <taxon>Allgaiera</taxon>
    </lineage>
</organism>
<dbReference type="AlphaFoldDB" id="A0AAN4ZYP5"/>
<comment type="subcellular location">
    <subcellularLocation>
        <location evidence="1">Cell membrane</location>
        <topology evidence="1">Multi-pass membrane protein</topology>
    </subcellularLocation>
</comment>
<evidence type="ECO:0000313" key="14">
    <source>
        <dbReference type="Proteomes" id="UP000199541"/>
    </source>
</evidence>
<dbReference type="GO" id="GO:0006813">
    <property type="term" value="P:potassium ion transport"/>
    <property type="evidence" value="ECO:0007669"/>
    <property type="project" value="InterPro"/>
</dbReference>
<feature type="transmembrane region" description="Helical" evidence="9">
    <location>
        <begin position="308"/>
        <end position="328"/>
    </location>
</feature>
<dbReference type="RefSeq" id="WP_092163976.1">
    <property type="nucleotide sequence ID" value="NZ_BNAB01000004.1"/>
</dbReference>
<dbReference type="InterPro" id="IPR006153">
    <property type="entry name" value="Cation/H_exchanger_TM"/>
</dbReference>
<evidence type="ECO:0000259" key="10">
    <source>
        <dbReference type="Pfam" id="PF00999"/>
    </source>
</evidence>
<reference evidence="13 14" key="2">
    <citation type="submission" date="2016-10" db="EMBL/GenBank/DDBJ databases">
        <authorList>
            <person name="Varghese N."/>
            <person name="Submissions S."/>
        </authorList>
    </citation>
    <scope>NUCLEOTIDE SEQUENCE [LARGE SCALE GENOMIC DNA]</scope>
    <source>
        <strain evidence="13 14">DSM 24802</strain>
    </source>
</reference>
<feature type="transmembrane region" description="Helical" evidence="9">
    <location>
        <begin position="372"/>
        <end position="392"/>
    </location>
</feature>
<feature type="transmembrane region" description="Helical" evidence="9">
    <location>
        <begin position="196"/>
        <end position="214"/>
    </location>
</feature>
<dbReference type="Gene3D" id="3.40.50.720">
    <property type="entry name" value="NAD(P)-binding Rossmann-like Domain"/>
    <property type="match status" value="1"/>
</dbReference>
<evidence type="ECO:0000256" key="4">
    <source>
        <dbReference type="ARBA" id="ARBA00022475"/>
    </source>
</evidence>
<feature type="transmembrane region" description="Helical" evidence="9">
    <location>
        <begin position="282"/>
        <end position="302"/>
    </location>
</feature>
<accession>A0AAN4ZYP5</accession>
<keyword evidence="4" id="KW-1003">Cell membrane</keyword>
<evidence type="ECO:0000256" key="8">
    <source>
        <dbReference type="ARBA" id="ARBA00023136"/>
    </source>
</evidence>
<keyword evidence="7" id="KW-0406">Ion transport</keyword>
<feature type="transmembrane region" description="Helical" evidence="9">
    <location>
        <begin position="99"/>
        <end position="117"/>
    </location>
</feature>
<dbReference type="PANTHER" id="PTHR32507">
    <property type="entry name" value="NA(+)/H(+) ANTIPORTER 1"/>
    <property type="match status" value="1"/>
</dbReference>
<protein>
    <submittedName>
        <fullName evidence="12">Sodium/hydrogen exchanger</fullName>
    </submittedName>
    <submittedName>
        <fullName evidence="13">Sodium/proton antiporter, CPA1 family</fullName>
    </submittedName>
</protein>
<dbReference type="GO" id="GO:0015297">
    <property type="term" value="F:antiporter activity"/>
    <property type="evidence" value="ECO:0007669"/>
    <property type="project" value="UniProtKB-KW"/>
</dbReference>
<evidence type="ECO:0000313" key="13">
    <source>
        <dbReference type="EMBL" id="SDW58766.1"/>
    </source>
</evidence>
<keyword evidence="8 9" id="KW-0472">Membrane</keyword>
<feature type="transmembrane region" description="Helical" evidence="9">
    <location>
        <begin position="123"/>
        <end position="145"/>
    </location>
</feature>
<feature type="transmembrane region" description="Helical" evidence="9">
    <location>
        <begin position="252"/>
        <end position="270"/>
    </location>
</feature>
<evidence type="ECO:0000256" key="5">
    <source>
        <dbReference type="ARBA" id="ARBA00022692"/>
    </source>
</evidence>
<keyword evidence="2" id="KW-0813">Transport</keyword>
<evidence type="ECO:0000313" key="15">
    <source>
        <dbReference type="Proteomes" id="UP000634647"/>
    </source>
</evidence>
<dbReference type="InterPro" id="IPR003148">
    <property type="entry name" value="RCK_N"/>
</dbReference>
<feature type="transmembrane region" description="Helical" evidence="9">
    <location>
        <begin position="12"/>
        <end position="30"/>
    </location>
</feature>
<dbReference type="Proteomes" id="UP000634647">
    <property type="component" value="Unassembled WGS sequence"/>
</dbReference>
<dbReference type="EMBL" id="BNAB01000004">
    <property type="protein sequence ID" value="GHE00621.1"/>
    <property type="molecule type" value="Genomic_DNA"/>
</dbReference>
<dbReference type="Gene3D" id="1.20.1530.20">
    <property type="match status" value="1"/>
</dbReference>
<keyword evidence="3" id="KW-0050">Antiport</keyword>
<keyword evidence="5 9" id="KW-0812">Transmembrane</keyword>
<dbReference type="EMBL" id="FNOB01000005">
    <property type="protein sequence ID" value="SDW58766.1"/>
    <property type="molecule type" value="Genomic_DNA"/>
</dbReference>
<evidence type="ECO:0000259" key="11">
    <source>
        <dbReference type="Pfam" id="PF02254"/>
    </source>
</evidence>
<proteinExistence type="predicted"/>
<feature type="domain" description="Cation/H+ exchanger transmembrane" evidence="10">
    <location>
        <begin position="26"/>
        <end position="397"/>
    </location>
</feature>
<feature type="transmembrane region" description="Helical" evidence="9">
    <location>
        <begin position="157"/>
        <end position="184"/>
    </location>
</feature>
<reference evidence="12" key="3">
    <citation type="submission" date="2023-06" db="EMBL/GenBank/DDBJ databases">
        <authorList>
            <person name="Sun Q."/>
            <person name="Zhou Y."/>
        </authorList>
    </citation>
    <scope>NUCLEOTIDE SEQUENCE</scope>
    <source>
        <strain evidence="12">CGMCC 1.10859</strain>
    </source>
</reference>
<keyword evidence="14" id="KW-1185">Reference proteome</keyword>
<dbReference type="SUPFAM" id="SSF51735">
    <property type="entry name" value="NAD(P)-binding Rossmann-fold domains"/>
    <property type="match status" value="1"/>
</dbReference>
<sequence>MSVAAEAGALGPAGAFALVGALGVGAQWLAWRLHMPAIVLMLVAGVLVGPVAGLFDPAHVFGDLMGPMIQLAVAVILFEGGLSLDFAKLGDARAGVRRLIYLGGPLGWLFSALALHYVAGLGWAGALVFGGLMIVTGPTVIAPLLRQARLPRRPAALLQWEAIVGDPLGALAAVLAFEVVLVAATATSPLAAVGDFAMGIAVAALLGAAAGWALSRGFQAGRVPEYMKVPVLFAVLLVVFAVSDAVLHESGLLAVTVMGVWIANAGLPSYDELRRFKEHATVLLVSGVFILMAASLDLGRLAALDWHAWAFVAVVILVVRPLTATLALAGSAVPWRERLLIALTAPRGIVLVAVAALFGARLDALGIDDGTLLGPLAFVLVAVTVVLHGFALKPLARALGLGGGMPGVLVIGASRWGVAMAEALASLELPVLVADPNHRRLRRARSAGLPVFMGDILSEAAEHSVELVAFGTAVAATDNDAYNTLVATDLGPEFGRDNVYQTAREQEDKARHALPSTLGGRSFGGSETAEVLEQRMIDGWTIGVTRLTEEFGYSDWRDKRPDAMLLGWIGPGGRLRFVPADAEVKSAPGTRLIAMLPPEGPAAPPAEEGARLPG</sequence>
<evidence type="ECO:0000313" key="12">
    <source>
        <dbReference type="EMBL" id="GHE00621.1"/>
    </source>
</evidence>
<dbReference type="Proteomes" id="UP000199541">
    <property type="component" value="Unassembled WGS sequence"/>
</dbReference>
<name>A0AAN4ZYP5_9RHOB</name>
<evidence type="ECO:0000256" key="9">
    <source>
        <dbReference type="SAM" id="Phobius"/>
    </source>
</evidence>
<evidence type="ECO:0000256" key="6">
    <source>
        <dbReference type="ARBA" id="ARBA00022989"/>
    </source>
</evidence>
<gene>
    <name evidence="12" type="ORF">GCM10008024_12870</name>
    <name evidence="13" type="ORF">SAMN05444006_10528</name>
</gene>
<evidence type="ECO:0000256" key="1">
    <source>
        <dbReference type="ARBA" id="ARBA00004651"/>
    </source>
</evidence>
<feature type="transmembrane region" description="Helical" evidence="9">
    <location>
        <begin position="226"/>
        <end position="246"/>
    </location>
</feature>
<feature type="transmembrane region" description="Helical" evidence="9">
    <location>
        <begin position="37"/>
        <end position="55"/>
    </location>
</feature>
<evidence type="ECO:0000256" key="2">
    <source>
        <dbReference type="ARBA" id="ARBA00022448"/>
    </source>
</evidence>
<dbReference type="InterPro" id="IPR036291">
    <property type="entry name" value="NAD(P)-bd_dom_sf"/>
</dbReference>
<keyword evidence="6 9" id="KW-1133">Transmembrane helix</keyword>
<evidence type="ECO:0000256" key="7">
    <source>
        <dbReference type="ARBA" id="ARBA00023065"/>
    </source>
</evidence>